<dbReference type="EMBL" id="RKMF01000005">
    <property type="protein sequence ID" value="ROZ63764.1"/>
    <property type="molecule type" value="Genomic_DNA"/>
</dbReference>
<dbReference type="OrthoDB" id="8421922at2"/>
<evidence type="ECO:0000313" key="1">
    <source>
        <dbReference type="EMBL" id="ROZ63764.1"/>
    </source>
</evidence>
<protein>
    <submittedName>
        <fullName evidence="1">Uncharacterized protein</fullName>
    </submittedName>
</protein>
<reference evidence="1 2" key="1">
    <citation type="submission" date="2018-10" db="EMBL/GenBank/DDBJ databases">
        <title>Kocuria sp. M5W7-7, whole genome shotgun sequence.</title>
        <authorList>
            <person name="Tuo L."/>
        </authorList>
    </citation>
    <scope>NUCLEOTIDE SEQUENCE [LARGE SCALE GENOMIC DNA]</scope>
    <source>
        <strain evidence="1 2">M5W7-7</strain>
    </source>
</reference>
<dbReference type="AlphaFoldDB" id="A0A3N4ACX9"/>
<dbReference type="Proteomes" id="UP000270616">
    <property type="component" value="Unassembled WGS sequence"/>
</dbReference>
<keyword evidence="2" id="KW-1185">Reference proteome</keyword>
<name>A0A3N4ACX9_9MICC</name>
<dbReference type="RefSeq" id="WP_123824759.1">
    <property type="nucleotide sequence ID" value="NZ_RKMF01000005.1"/>
</dbReference>
<sequence>MVALDPHHEPDVIYGSLEEFLARDDRQSRVIRINLQPVPLDFRYIARGSENLTVFFTAAVPKDSLAPRFTGFGISRTLNTNGLHFSDPSTALAPEVFLARYTGSVRQPLAEVLPRIIAHYQSAAPRARTVLYGGSARAFASLVNGHRLPGSIAVVSNPQTDLRNYNTGLVRRWLKICWKTSGVDIPADLARVPPCTDLVSLYAQGSPNRVVYMQNAGDADHVAPHFVPFIEATRENPDVRFMLGDWGDGHKAPPKELIVHTLDMALTESWDSPAWSEAGFRTAHEYRRPFQDLERG</sequence>
<organism evidence="1 2">
    <name type="scientific">Kocuria soli</name>
    <dbReference type="NCBI Taxonomy" id="2485125"/>
    <lineage>
        <taxon>Bacteria</taxon>
        <taxon>Bacillati</taxon>
        <taxon>Actinomycetota</taxon>
        <taxon>Actinomycetes</taxon>
        <taxon>Micrococcales</taxon>
        <taxon>Micrococcaceae</taxon>
        <taxon>Kocuria</taxon>
    </lineage>
</organism>
<accession>A0A3N4ACX9</accession>
<proteinExistence type="predicted"/>
<gene>
    <name evidence="1" type="ORF">EDL96_05265</name>
</gene>
<evidence type="ECO:0000313" key="2">
    <source>
        <dbReference type="Proteomes" id="UP000270616"/>
    </source>
</evidence>
<comment type="caution">
    <text evidence="1">The sequence shown here is derived from an EMBL/GenBank/DDBJ whole genome shotgun (WGS) entry which is preliminary data.</text>
</comment>